<dbReference type="AlphaFoldDB" id="A0A7Y0R1A3"/>
<name>A0A7Y0R1A3_VIBAL</name>
<dbReference type="EMBL" id="JABCMA010000039">
    <property type="protein sequence ID" value="NMR76236.1"/>
    <property type="molecule type" value="Genomic_DNA"/>
</dbReference>
<dbReference type="RefSeq" id="WP_169629098.1">
    <property type="nucleotide sequence ID" value="NZ_JABCMA010000039.1"/>
</dbReference>
<proteinExistence type="predicted"/>
<evidence type="ECO:0000313" key="1">
    <source>
        <dbReference type="EMBL" id="NMR76236.1"/>
    </source>
</evidence>
<protein>
    <submittedName>
        <fullName evidence="1">Uncharacterized protein</fullName>
    </submittedName>
</protein>
<sequence length="138" mass="16033">MLILVIQGTECRERDSVITQLTHLTRPQVVTIDVSFLPTAEQRLERLKVLLHRSPKVLNVVVGANSKEEITFLREQRAMFFNLHRRFPSHLLDIEDAIHPDDCLVSPTLESEPDVDVYRPDEAFSECFARHKFRRKVA</sequence>
<comment type="caution">
    <text evidence="1">The sequence shown here is derived from an EMBL/GenBank/DDBJ whole genome shotgun (WGS) entry which is preliminary data.</text>
</comment>
<organism evidence="1 2">
    <name type="scientific">Vibrio alginolyticus</name>
    <dbReference type="NCBI Taxonomy" id="663"/>
    <lineage>
        <taxon>Bacteria</taxon>
        <taxon>Pseudomonadati</taxon>
        <taxon>Pseudomonadota</taxon>
        <taxon>Gammaproteobacteria</taxon>
        <taxon>Vibrionales</taxon>
        <taxon>Vibrionaceae</taxon>
        <taxon>Vibrio</taxon>
    </lineage>
</organism>
<reference evidence="1 2" key="1">
    <citation type="submission" date="2020-04" db="EMBL/GenBank/DDBJ databases">
        <title>Whole-genome sequencing of Vibrio spp. from China reveals different genetic environments of blaCTX-M-14 among diverse lineages.</title>
        <authorList>
            <person name="Zheng Z."/>
            <person name="Ye L."/>
            <person name="Chen S."/>
        </authorList>
    </citation>
    <scope>NUCLEOTIDE SEQUENCE [LARGE SCALE GENOMIC DNA]</scope>
    <source>
        <strain evidence="1 2">Vb1636</strain>
    </source>
</reference>
<dbReference type="Proteomes" id="UP000565155">
    <property type="component" value="Unassembled WGS sequence"/>
</dbReference>
<gene>
    <name evidence="1" type="ORF">HKB35_21730</name>
</gene>
<accession>A0A7Y0R1A3</accession>
<evidence type="ECO:0000313" key="2">
    <source>
        <dbReference type="Proteomes" id="UP000565155"/>
    </source>
</evidence>